<dbReference type="Proteomes" id="UP000464658">
    <property type="component" value="Chromosome"/>
</dbReference>
<gene>
    <name evidence="1" type="ORF">BsIDN1_11970</name>
</gene>
<name>A0A5S9M6N3_BACIA</name>
<dbReference type="EMBL" id="AP021906">
    <property type="protein sequence ID" value="BBP87579.1"/>
    <property type="molecule type" value="Genomic_DNA"/>
</dbReference>
<dbReference type="Pfam" id="PF14044">
    <property type="entry name" value="NETI"/>
    <property type="match status" value="1"/>
</dbReference>
<protein>
    <recommendedName>
        <fullName evidence="3">NETI motif-containing protein</fullName>
    </recommendedName>
</protein>
<organism evidence="1 2">
    <name type="scientific">Bacillus safensis</name>
    <dbReference type="NCBI Taxonomy" id="561879"/>
    <lineage>
        <taxon>Bacteria</taxon>
        <taxon>Bacillati</taxon>
        <taxon>Bacillota</taxon>
        <taxon>Bacilli</taxon>
        <taxon>Bacillales</taxon>
        <taxon>Bacillaceae</taxon>
        <taxon>Bacillus</taxon>
    </lineage>
</organism>
<evidence type="ECO:0008006" key="3">
    <source>
        <dbReference type="Google" id="ProtNLM"/>
    </source>
</evidence>
<evidence type="ECO:0000313" key="2">
    <source>
        <dbReference type="Proteomes" id="UP000464658"/>
    </source>
</evidence>
<proteinExistence type="predicted"/>
<reference evidence="1 2" key="1">
    <citation type="submission" date="2019-12" db="EMBL/GenBank/DDBJ databases">
        <title>Full genome sequence of a Bacillus safensis strain isolated from commercially available natto in Indonesia.</title>
        <authorList>
            <person name="Yoshida M."/>
            <person name="Uomi M."/>
            <person name="Waturangi D."/>
            <person name="Ekaputri J.J."/>
            <person name="Setiamarga D.H.E."/>
        </authorList>
    </citation>
    <scope>NUCLEOTIDE SEQUENCE [LARGE SCALE GENOMIC DNA]</scope>
    <source>
        <strain evidence="1 2">IDN1</strain>
    </source>
</reference>
<dbReference type="AlphaFoldDB" id="A0A5S9M6N3"/>
<dbReference type="InterPro" id="IPR025930">
    <property type="entry name" value="NETI"/>
</dbReference>
<sequence>MEDNMTIDQVLSQMAAEGYSPVRRMEEPIFQEKKENGSIQIIPIGEKKSYLKEK</sequence>
<evidence type="ECO:0000313" key="1">
    <source>
        <dbReference type="EMBL" id="BBP87579.1"/>
    </source>
</evidence>
<accession>A0A5S9M6N3</accession>